<dbReference type="CDD" id="cd08241">
    <property type="entry name" value="QOR1"/>
    <property type="match status" value="1"/>
</dbReference>
<dbReference type="InterPro" id="IPR013154">
    <property type="entry name" value="ADH-like_N"/>
</dbReference>
<dbReference type="Proteomes" id="UP000272400">
    <property type="component" value="Unassembled WGS sequence"/>
</dbReference>
<dbReference type="SUPFAM" id="SSF51735">
    <property type="entry name" value="NAD(P)-binding Rossmann-fold domains"/>
    <property type="match status" value="1"/>
</dbReference>
<feature type="domain" description="Enoyl reductase (ER)" evidence="1">
    <location>
        <begin position="10"/>
        <end position="322"/>
    </location>
</feature>
<accession>A0A3N1D3B7</accession>
<dbReference type="PANTHER" id="PTHR43677:SF4">
    <property type="entry name" value="QUINONE OXIDOREDUCTASE-LIKE PROTEIN 2"/>
    <property type="match status" value="1"/>
</dbReference>
<organism evidence="2 3">
    <name type="scientific">Actinocorallia herbida</name>
    <dbReference type="NCBI Taxonomy" id="58109"/>
    <lineage>
        <taxon>Bacteria</taxon>
        <taxon>Bacillati</taxon>
        <taxon>Actinomycetota</taxon>
        <taxon>Actinomycetes</taxon>
        <taxon>Streptosporangiales</taxon>
        <taxon>Thermomonosporaceae</taxon>
        <taxon>Actinocorallia</taxon>
    </lineage>
</organism>
<dbReference type="SUPFAM" id="SSF50129">
    <property type="entry name" value="GroES-like"/>
    <property type="match status" value="1"/>
</dbReference>
<gene>
    <name evidence="2" type="ORF">EDD29_5678</name>
</gene>
<dbReference type="Gene3D" id="3.90.180.10">
    <property type="entry name" value="Medium-chain alcohol dehydrogenases, catalytic domain"/>
    <property type="match status" value="1"/>
</dbReference>
<dbReference type="Pfam" id="PF00107">
    <property type="entry name" value="ADH_zinc_N"/>
    <property type="match status" value="1"/>
</dbReference>
<keyword evidence="3" id="KW-1185">Reference proteome</keyword>
<dbReference type="EMBL" id="RJKE01000001">
    <property type="protein sequence ID" value="ROO88025.1"/>
    <property type="molecule type" value="Genomic_DNA"/>
</dbReference>
<comment type="caution">
    <text evidence="2">The sequence shown here is derived from an EMBL/GenBank/DDBJ whole genome shotgun (WGS) entry which is preliminary data.</text>
</comment>
<proteinExistence type="predicted"/>
<dbReference type="AlphaFoldDB" id="A0A3N1D3B7"/>
<dbReference type="Pfam" id="PF08240">
    <property type="entry name" value="ADH_N"/>
    <property type="match status" value="1"/>
</dbReference>
<dbReference type="InterPro" id="IPR020843">
    <property type="entry name" value="ER"/>
</dbReference>
<sequence>MRSARVHRHGSPDEVVVEDVAPAPLNGSAQARVRVHAAAVNFPDVLVMAGKYQVSVPVPYTPGCEFAGVVTAAAPDGSGPAVGDAVIGLVTHGAFAEEIVIDSARLTRIPAGLGWHRAAAFGVTYTTAYHALRTVAGVSPGEWVVVLGAAGGVGLAAVDVARAMGARVLAAAGGEDRLELCRAKGAEACVDYRTEDLKTRIRELTGDRAAVVVDPVGGPYSEPALRALTPGGRFVVVGFAAGEIPRIPLNLVLLKGVTIAGVENRTILERMPEVAPAHRAEVLRMLVDGRIDPHVAAVYPLEKVADGLRDVAERRAAGKIIIEMAP</sequence>
<dbReference type="OrthoDB" id="4190732at2"/>
<name>A0A3N1D3B7_9ACTN</name>
<dbReference type="SMART" id="SM00829">
    <property type="entry name" value="PKS_ER"/>
    <property type="match status" value="1"/>
</dbReference>
<dbReference type="InterPro" id="IPR013149">
    <property type="entry name" value="ADH-like_C"/>
</dbReference>
<dbReference type="InterPro" id="IPR051397">
    <property type="entry name" value="Zn-ADH-like_protein"/>
</dbReference>
<protein>
    <submittedName>
        <fullName evidence="2">NADPH:quinone reductase-like Zn-dependent oxidoreductase</fullName>
    </submittedName>
</protein>
<evidence type="ECO:0000259" key="1">
    <source>
        <dbReference type="SMART" id="SM00829"/>
    </source>
</evidence>
<dbReference type="PANTHER" id="PTHR43677">
    <property type="entry name" value="SHORT-CHAIN DEHYDROGENASE/REDUCTASE"/>
    <property type="match status" value="1"/>
</dbReference>
<dbReference type="InterPro" id="IPR036291">
    <property type="entry name" value="NAD(P)-bd_dom_sf"/>
</dbReference>
<dbReference type="InterPro" id="IPR011032">
    <property type="entry name" value="GroES-like_sf"/>
</dbReference>
<reference evidence="2 3" key="1">
    <citation type="submission" date="2018-11" db="EMBL/GenBank/DDBJ databases">
        <title>Sequencing the genomes of 1000 actinobacteria strains.</title>
        <authorList>
            <person name="Klenk H.-P."/>
        </authorList>
    </citation>
    <scope>NUCLEOTIDE SEQUENCE [LARGE SCALE GENOMIC DNA]</scope>
    <source>
        <strain evidence="2 3">DSM 44254</strain>
    </source>
</reference>
<dbReference type="RefSeq" id="WP_123667242.1">
    <property type="nucleotide sequence ID" value="NZ_RJKE01000001.1"/>
</dbReference>
<dbReference type="GO" id="GO:0016491">
    <property type="term" value="F:oxidoreductase activity"/>
    <property type="evidence" value="ECO:0007669"/>
    <property type="project" value="InterPro"/>
</dbReference>
<dbReference type="Gene3D" id="3.40.50.720">
    <property type="entry name" value="NAD(P)-binding Rossmann-like Domain"/>
    <property type="match status" value="1"/>
</dbReference>
<evidence type="ECO:0000313" key="3">
    <source>
        <dbReference type="Proteomes" id="UP000272400"/>
    </source>
</evidence>
<evidence type="ECO:0000313" key="2">
    <source>
        <dbReference type="EMBL" id="ROO88025.1"/>
    </source>
</evidence>